<dbReference type="KEGG" id="llu:AKJ09_08303"/>
<evidence type="ECO:0000256" key="1">
    <source>
        <dbReference type="SAM" id="MobiDB-lite"/>
    </source>
</evidence>
<evidence type="ECO:0000313" key="2">
    <source>
        <dbReference type="EMBL" id="AKV01640.1"/>
    </source>
</evidence>
<accession>A0A0K1Q8A7</accession>
<gene>
    <name evidence="2" type="ORF">AKJ09_08303</name>
</gene>
<proteinExistence type="predicted"/>
<keyword evidence="3" id="KW-1185">Reference proteome</keyword>
<dbReference type="Proteomes" id="UP000064967">
    <property type="component" value="Chromosome"/>
</dbReference>
<reference evidence="2 3" key="1">
    <citation type="submission" date="2015-08" db="EMBL/GenBank/DDBJ databases">
        <authorList>
            <person name="Babu N.S."/>
            <person name="Beckwith C.J."/>
            <person name="Beseler K.G."/>
            <person name="Brison A."/>
            <person name="Carone J.V."/>
            <person name="Caskin T.P."/>
            <person name="Diamond M."/>
            <person name="Durham M.E."/>
            <person name="Foxe J.M."/>
            <person name="Go M."/>
            <person name="Henderson B.A."/>
            <person name="Jones I.B."/>
            <person name="McGettigan J.A."/>
            <person name="Micheletti S.J."/>
            <person name="Nasrallah M.E."/>
            <person name="Ortiz D."/>
            <person name="Piller C.R."/>
            <person name="Privatt S.R."/>
            <person name="Schneider S.L."/>
            <person name="Sharp S."/>
            <person name="Smith T.C."/>
            <person name="Stanton J.D."/>
            <person name="Ullery H.E."/>
            <person name="Wilson R.J."/>
            <person name="Serrano M.G."/>
            <person name="Buck G."/>
            <person name="Lee V."/>
            <person name="Wang Y."/>
            <person name="Carvalho R."/>
            <person name="Voegtly L."/>
            <person name="Shi R."/>
            <person name="Duckworth R."/>
            <person name="Johnson A."/>
            <person name="Loviza R."/>
            <person name="Walstead R."/>
            <person name="Shah Z."/>
            <person name="Kiflezghi M."/>
            <person name="Wade K."/>
            <person name="Ball S.L."/>
            <person name="Bradley K.W."/>
            <person name="Asai D.J."/>
            <person name="Bowman C.A."/>
            <person name="Russell D.A."/>
            <person name="Pope W.H."/>
            <person name="Jacobs-Sera D."/>
            <person name="Hendrix R.W."/>
            <person name="Hatfull G.F."/>
        </authorList>
    </citation>
    <scope>NUCLEOTIDE SEQUENCE [LARGE SCALE GENOMIC DNA]</scope>
    <source>
        <strain evidence="2 3">DSM 27648</strain>
    </source>
</reference>
<name>A0A0K1Q8A7_9BACT</name>
<dbReference type="EMBL" id="CP012333">
    <property type="protein sequence ID" value="AKV01640.1"/>
    <property type="molecule type" value="Genomic_DNA"/>
</dbReference>
<dbReference type="AlphaFoldDB" id="A0A0K1Q8A7"/>
<feature type="compositionally biased region" description="Low complexity" evidence="1">
    <location>
        <begin position="1"/>
        <end position="22"/>
    </location>
</feature>
<feature type="region of interest" description="Disordered" evidence="1">
    <location>
        <begin position="1"/>
        <end position="54"/>
    </location>
</feature>
<protein>
    <submittedName>
        <fullName evidence="2">Uncharacterized protein</fullName>
    </submittedName>
</protein>
<evidence type="ECO:0000313" key="3">
    <source>
        <dbReference type="Proteomes" id="UP000064967"/>
    </source>
</evidence>
<organism evidence="2 3">
    <name type="scientific">Labilithrix luteola</name>
    <dbReference type="NCBI Taxonomy" id="1391654"/>
    <lineage>
        <taxon>Bacteria</taxon>
        <taxon>Pseudomonadati</taxon>
        <taxon>Myxococcota</taxon>
        <taxon>Polyangia</taxon>
        <taxon>Polyangiales</taxon>
        <taxon>Labilitrichaceae</taxon>
        <taxon>Labilithrix</taxon>
    </lineage>
</organism>
<sequence length="54" mass="5826">MVSIAGSAASACRMRSSMASSAQNLLARKQGAVDRRDGRHRRDLRGKDGMQLPP</sequence>